<reference evidence="11 12" key="1">
    <citation type="submission" date="2018-12" db="EMBL/GenBank/DDBJ databases">
        <authorList>
            <consortium name="Pathogen Informatics"/>
        </authorList>
    </citation>
    <scope>NUCLEOTIDE SEQUENCE [LARGE SCALE GENOMIC DNA]</scope>
    <source>
        <strain evidence="11 12">NCTC10296</strain>
    </source>
</reference>
<evidence type="ECO:0000256" key="3">
    <source>
        <dbReference type="ARBA" id="ARBA00022630"/>
    </source>
</evidence>
<dbReference type="RefSeq" id="WP_085417008.1">
    <property type="nucleotide sequence ID" value="NZ_CAUJPY010000012.1"/>
</dbReference>
<dbReference type="InterPro" id="IPR006076">
    <property type="entry name" value="FAD-dep_OxRdtase"/>
</dbReference>
<dbReference type="InterPro" id="IPR017610">
    <property type="entry name" value="tRNA_S-uridine_synth_MnmC_C"/>
</dbReference>
<gene>
    <name evidence="11" type="primary">mnmC</name>
    <name evidence="11" type="ORF">NCTC10296_02103</name>
</gene>
<dbReference type="PANTHER" id="PTHR13847:SF283">
    <property type="entry name" value="TRNA 5-METHYLAMINOMETHYL-2-THIOURIDINE BIOSYNTHESIS BIFUNCTIONAL PROTEIN MNMC"/>
    <property type="match status" value="1"/>
</dbReference>
<evidence type="ECO:0000256" key="4">
    <source>
        <dbReference type="ARBA" id="ARBA00022679"/>
    </source>
</evidence>
<evidence type="ECO:0000259" key="10">
    <source>
        <dbReference type="Pfam" id="PF01266"/>
    </source>
</evidence>
<evidence type="ECO:0000256" key="6">
    <source>
        <dbReference type="ARBA" id="ARBA00022694"/>
    </source>
</evidence>
<dbReference type="AlphaFoldDB" id="A0A1X3CWH4"/>
<proteinExistence type="predicted"/>
<dbReference type="PANTHER" id="PTHR13847">
    <property type="entry name" value="SARCOSINE DEHYDROGENASE-RELATED"/>
    <property type="match status" value="1"/>
</dbReference>
<keyword evidence="7" id="KW-0274">FAD</keyword>
<accession>A0A1X3CWH4</accession>
<keyword evidence="3" id="KW-0285">Flavoprotein</keyword>
<dbReference type="Gene3D" id="3.50.50.60">
    <property type="entry name" value="FAD/NAD(P)-binding domain"/>
    <property type="match status" value="1"/>
</dbReference>
<keyword evidence="2" id="KW-0489">Methyltransferase</keyword>
<dbReference type="STRING" id="493.BWD07_08520"/>
<dbReference type="EMBL" id="LR134313">
    <property type="protein sequence ID" value="VEF03022.1"/>
    <property type="molecule type" value="Genomic_DNA"/>
</dbReference>
<keyword evidence="8" id="KW-0560">Oxidoreductase</keyword>
<evidence type="ECO:0000256" key="7">
    <source>
        <dbReference type="ARBA" id="ARBA00022827"/>
    </source>
</evidence>
<sequence length="521" mass="57161">MPAAFNCFPSLLQLLIAAESHRHVVICLPDLSQPELCLSENPQEAELRLARLLRQKLSCLQFSGPNVLQNVLPNSHLWLLPPDIAPRLNEYFDEPVEWQTEAVPQLPEKTQKSWFIPPPPPKPEHVAVIGAGIAGAATARALAERGVKVSVLEAEKPAQAASGNRQGLLYAKISPHNTEQTELLLCGYGHTRRLLEQLLPEKCSWGGNGVLHLNHNQAEIQRNTLLGQHIHHAHLYRGVSAEEASSLAGIALTEGGLFWPQGVWLNPPAFVDALLTHPNITVYSHCPLQNAHHNGKHWQLTSPHTTIEADCIIYCTGASGSRMPPLDSLPLRLIRGQTALAPATCLSENLRTALSGTGYIAPAWQGVHCYGATFIQHCNSSKWREAEEQANQAMLRELHPRLSDSLLSDRHSLQGHAAVRCDSSDHLPLVGALGDSEAMRKVYAKLALDRNYRIHTPCPYLPNVYVNTAHGTRGLASAPVCAESLAAEILGLPNPLSRRIRESLHPNRFIVRAIVRSGSQK</sequence>
<organism evidence="11 12">
    <name type="scientific">Neisseria canis</name>
    <dbReference type="NCBI Taxonomy" id="493"/>
    <lineage>
        <taxon>Bacteria</taxon>
        <taxon>Pseudomonadati</taxon>
        <taxon>Pseudomonadota</taxon>
        <taxon>Betaproteobacteria</taxon>
        <taxon>Neisseriales</taxon>
        <taxon>Neisseriaceae</taxon>
        <taxon>Neisseria</taxon>
    </lineage>
</organism>
<dbReference type="OrthoDB" id="9786494at2"/>
<name>A0A1X3CWH4_9NEIS</name>
<dbReference type="GO" id="GO:0005737">
    <property type="term" value="C:cytoplasm"/>
    <property type="evidence" value="ECO:0007669"/>
    <property type="project" value="TreeGrafter"/>
</dbReference>
<evidence type="ECO:0000256" key="5">
    <source>
        <dbReference type="ARBA" id="ARBA00022691"/>
    </source>
</evidence>
<dbReference type="KEGG" id="nci:NCTC10296_02103"/>
<dbReference type="Proteomes" id="UP000279284">
    <property type="component" value="Chromosome"/>
</dbReference>
<evidence type="ECO:0000256" key="8">
    <source>
        <dbReference type="ARBA" id="ARBA00023002"/>
    </source>
</evidence>
<dbReference type="InterPro" id="IPR036188">
    <property type="entry name" value="FAD/NAD-bd_sf"/>
</dbReference>
<dbReference type="GO" id="GO:0008033">
    <property type="term" value="P:tRNA processing"/>
    <property type="evidence" value="ECO:0007669"/>
    <property type="project" value="UniProtKB-KW"/>
</dbReference>
<protein>
    <submittedName>
        <fullName evidence="11">Putative oxidoreductase</fullName>
    </submittedName>
</protein>
<dbReference type="Pfam" id="PF01266">
    <property type="entry name" value="DAO"/>
    <property type="match status" value="1"/>
</dbReference>
<evidence type="ECO:0000256" key="1">
    <source>
        <dbReference type="ARBA" id="ARBA00022490"/>
    </source>
</evidence>
<keyword evidence="5" id="KW-0949">S-adenosyl-L-methionine</keyword>
<keyword evidence="6" id="KW-0819">tRNA processing</keyword>
<evidence type="ECO:0000313" key="11">
    <source>
        <dbReference type="EMBL" id="VEF03022.1"/>
    </source>
</evidence>
<keyword evidence="12" id="KW-1185">Reference proteome</keyword>
<keyword evidence="1" id="KW-0963">Cytoplasm</keyword>
<dbReference type="Gene3D" id="3.30.9.10">
    <property type="entry name" value="D-Amino Acid Oxidase, subunit A, domain 2"/>
    <property type="match status" value="1"/>
</dbReference>
<keyword evidence="4" id="KW-0808">Transferase</keyword>
<dbReference type="GO" id="GO:0008168">
    <property type="term" value="F:methyltransferase activity"/>
    <property type="evidence" value="ECO:0007669"/>
    <property type="project" value="UniProtKB-KW"/>
</dbReference>
<keyword evidence="9" id="KW-0511">Multifunctional enzyme</keyword>
<dbReference type="GO" id="GO:0016645">
    <property type="term" value="F:oxidoreductase activity, acting on the CH-NH group of donors"/>
    <property type="evidence" value="ECO:0007669"/>
    <property type="project" value="InterPro"/>
</dbReference>
<evidence type="ECO:0000256" key="2">
    <source>
        <dbReference type="ARBA" id="ARBA00022603"/>
    </source>
</evidence>
<feature type="domain" description="FAD dependent oxidoreductase" evidence="10">
    <location>
        <begin position="125"/>
        <end position="487"/>
    </location>
</feature>
<dbReference type="NCBIfam" id="TIGR03197">
    <property type="entry name" value="MnmC_Cterm"/>
    <property type="match status" value="1"/>
</dbReference>
<evidence type="ECO:0000313" key="12">
    <source>
        <dbReference type="Proteomes" id="UP000279284"/>
    </source>
</evidence>
<dbReference type="GO" id="GO:0032259">
    <property type="term" value="P:methylation"/>
    <property type="evidence" value="ECO:0007669"/>
    <property type="project" value="UniProtKB-KW"/>
</dbReference>
<dbReference type="SUPFAM" id="SSF51905">
    <property type="entry name" value="FAD/NAD(P)-binding domain"/>
    <property type="match status" value="1"/>
</dbReference>
<evidence type="ECO:0000256" key="9">
    <source>
        <dbReference type="ARBA" id="ARBA00023268"/>
    </source>
</evidence>